<name>C1GFZ2_PARBD</name>
<dbReference type="Proteomes" id="UP000001628">
    <property type="component" value="Unassembled WGS sequence"/>
</dbReference>
<evidence type="ECO:0000313" key="4">
    <source>
        <dbReference type="EMBL" id="EEH50099.2"/>
    </source>
</evidence>
<dbReference type="AlphaFoldDB" id="C1GFZ2"/>
<evidence type="ECO:0000313" key="5">
    <source>
        <dbReference type="Proteomes" id="UP000001628"/>
    </source>
</evidence>
<dbReference type="RefSeq" id="XP_010761379.1">
    <property type="nucleotide sequence ID" value="XM_010763077.1"/>
</dbReference>
<dbReference type="PANTHER" id="PTHR45737:SF6">
    <property type="entry name" value="VON WILLEBRAND FACTOR A DOMAIN-CONTAINING PROTEIN 5A"/>
    <property type="match status" value="1"/>
</dbReference>
<feature type="domain" description="VWFA" evidence="2">
    <location>
        <begin position="295"/>
        <end position="463"/>
    </location>
</feature>
<dbReference type="EMBL" id="KN275963">
    <property type="protein sequence ID" value="EEH50099.2"/>
    <property type="molecule type" value="Genomic_DNA"/>
</dbReference>
<dbReference type="PANTHER" id="PTHR45737">
    <property type="entry name" value="VON WILLEBRAND FACTOR A DOMAIN-CONTAINING PROTEIN 5A"/>
    <property type="match status" value="1"/>
</dbReference>
<evidence type="ECO:0000259" key="3">
    <source>
        <dbReference type="PROSITE" id="PS51468"/>
    </source>
</evidence>
<dbReference type="InterPro" id="IPR036465">
    <property type="entry name" value="vWFA_dom_sf"/>
</dbReference>
<feature type="domain" description="VIT" evidence="3">
    <location>
        <begin position="13"/>
        <end position="144"/>
    </location>
</feature>
<evidence type="ECO:0008006" key="6">
    <source>
        <dbReference type="Google" id="ProtNLM"/>
    </source>
</evidence>
<dbReference type="Pfam" id="PF13768">
    <property type="entry name" value="VWA_3"/>
    <property type="match status" value="1"/>
</dbReference>
<organism evidence="4 5">
    <name type="scientific">Paracoccidioides brasiliensis (strain Pb18)</name>
    <dbReference type="NCBI Taxonomy" id="502780"/>
    <lineage>
        <taxon>Eukaryota</taxon>
        <taxon>Fungi</taxon>
        <taxon>Dikarya</taxon>
        <taxon>Ascomycota</taxon>
        <taxon>Pezizomycotina</taxon>
        <taxon>Eurotiomycetes</taxon>
        <taxon>Eurotiomycetidae</taxon>
        <taxon>Onygenales</taxon>
        <taxon>Ajellomycetaceae</taxon>
        <taxon>Paracoccidioides</taxon>
    </lineage>
</organism>
<sequence length="772" mass="84609">MYRNPFAGDVPECGCWFLGPASQRNLLPQVDLKVHSTILSASSRTTLTQTFINPTPGELKDVKYTFPLVDGVSVVEFTCEIGNRVIRGIVKEREEAKAEYQETLKKGQTAALLEQSVAASDTFTSSIGRIPVDSKAVVKITYLGELQHDAQADGIRFSIPSIICPRYGITSVEPHERSEFLVALVRKGAINITVDVSVDQGSIIRRLQSPSHPIAITLGRTSVTSQDVFETNLASATLAIQQENVFLDKDFVLIVNTKDQDIPSGFLETHPSIPNQRALMATLVPKFNIPPISPEIVFIIDRSGSMDGKIGTLQAALRVFLKSLPVGVTFNVCSFGSSYSFMWKKSRSYDDSSLRAALKFVDSVAADFGGTEMLKPVKATVENRFKDLDLEILLLTDGAIWDQETLFKYIHKAASDKPIRFFTLGIGDGASHSLIEGIAKAGNGFAQFVNDNEPLDRKVVRMLKGALTPHIKDYTAEVAFENDGSEEFEIIEKSNEAPTGDNFHPPQRPSGDTMDVDFQGQDTKEPISLFDPSYKEPDIQSYSVPVDANLPKLQSPKLLQAPYKIPSLYPFNRTTVYFLLSPDAPSSTPKALVLKGTSKHGPLTLRIPIEDVGQGLNIHQLAARKITRELEDGRGWIYHAKNSKGQLIMDENASKKDAIVKREAVRLGLQFQVSGKYCSFVAVESTSDGEAACPKKDVVLTPDDIDYRFPPDKEYNKSRACAQNTSNYSVLQAQQVQVHGAVGCVGSAPRGGGMSAFSRMTASLGFSKKSSH</sequence>
<dbReference type="SMART" id="SM00609">
    <property type="entry name" value="VIT"/>
    <property type="match status" value="1"/>
</dbReference>
<protein>
    <recommendedName>
        <fullName evidence="6">VIT domain-containing protein</fullName>
    </recommendedName>
</protein>
<reference evidence="4 5" key="1">
    <citation type="journal article" date="2011" name="PLoS Genet.">
        <title>Comparative genomic analysis of human fungal pathogens causing paracoccidioidomycosis.</title>
        <authorList>
            <person name="Desjardins C.A."/>
            <person name="Champion M.D."/>
            <person name="Holder J.W."/>
            <person name="Muszewska A."/>
            <person name="Goldberg J."/>
            <person name="Bailao A.M."/>
            <person name="Brigido M.M."/>
            <person name="Ferreira M.E."/>
            <person name="Garcia A.M."/>
            <person name="Grynberg M."/>
            <person name="Gujja S."/>
            <person name="Heiman D.I."/>
            <person name="Henn M.R."/>
            <person name="Kodira C.D."/>
            <person name="Leon-Narvaez H."/>
            <person name="Longo L.V."/>
            <person name="Ma L.J."/>
            <person name="Malavazi I."/>
            <person name="Matsuo A.L."/>
            <person name="Morais F.V."/>
            <person name="Pereira M."/>
            <person name="Rodriguez-Brito S."/>
            <person name="Sakthikumar S."/>
            <person name="Salem-Izacc S.M."/>
            <person name="Sykes S.M."/>
            <person name="Teixeira M.M."/>
            <person name="Vallejo M.C."/>
            <person name="Walter M.E."/>
            <person name="Yandava C."/>
            <person name="Young S."/>
            <person name="Zeng Q."/>
            <person name="Zucker J."/>
            <person name="Felipe M.S."/>
            <person name="Goldman G.H."/>
            <person name="Haas B.J."/>
            <person name="McEwen J.G."/>
            <person name="Nino-Vega G."/>
            <person name="Puccia R."/>
            <person name="San-Blas G."/>
            <person name="Soares C.M."/>
            <person name="Birren B.W."/>
            <person name="Cuomo C.A."/>
        </authorList>
    </citation>
    <scope>NUCLEOTIDE SEQUENCE [LARGE SCALE GENOMIC DNA]</scope>
    <source>
        <strain evidence="4 5">Pb18</strain>
    </source>
</reference>
<feature type="non-terminal residue" evidence="4">
    <location>
        <position position="772"/>
    </location>
</feature>
<evidence type="ECO:0000256" key="1">
    <source>
        <dbReference type="SAM" id="MobiDB-lite"/>
    </source>
</evidence>
<dbReference type="OrthoDB" id="1729737at2759"/>
<accession>C1GFZ2</accession>
<dbReference type="eggNOG" id="ENOG502QRPK">
    <property type="taxonomic scope" value="Eukaryota"/>
</dbReference>
<dbReference type="KEGG" id="pbn:PADG_06178"/>
<gene>
    <name evidence="4" type="ORF">PADG_06178</name>
</gene>
<dbReference type="VEuPathDB" id="FungiDB:PADG_06178"/>
<dbReference type="SUPFAM" id="SSF53300">
    <property type="entry name" value="vWA-like"/>
    <property type="match status" value="1"/>
</dbReference>
<dbReference type="Gene3D" id="3.40.50.410">
    <property type="entry name" value="von Willebrand factor, type A domain"/>
    <property type="match status" value="1"/>
</dbReference>
<dbReference type="GeneID" id="22584965"/>
<dbReference type="OMA" id="QRAIMTT"/>
<dbReference type="SMART" id="SM00327">
    <property type="entry name" value="VWA"/>
    <property type="match status" value="1"/>
</dbReference>
<proteinExistence type="predicted"/>
<feature type="region of interest" description="Disordered" evidence="1">
    <location>
        <begin position="493"/>
        <end position="519"/>
    </location>
</feature>
<dbReference type="InterPro" id="IPR002035">
    <property type="entry name" value="VWF_A"/>
</dbReference>
<dbReference type="PROSITE" id="PS50234">
    <property type="entry name" value="VWFA"/>
    <property type="match status" value="1"/>
</dbReference>
<dbReference type="Pfam" id="PF08487">
    <property type="entry name" value="VIT"/>
    <property type="match status" value="1"/>
</dbReference>
<dbReference type="STRING" id="502780.C1GFZ2"/>
<dbReference type="PROSITE" id="PS51468">
    <property type="entry name" value="VIT"/>
    <property type="match status" value="1"/>
</dbReference>
<dbReference type="HOGENOM" id="CLU_003826_3_0_1"/>
<dbReference type="InterPro" id="IPR013694">
    <property type="entry name" value="VIT"/>
</dbReference>
<keyword evidence="5" id="KW-1185">Reference proteome</keyword>
<dbReference type="InParanoid" id="C1GFZ2"/>
<evidence type="ECO:0000259" key="2">
    <source>
        <dbReference type="PROSITE" id="PS50234"/>
    </source>
</evidence>